<gene>
    <name evidence="1" type="ORF">L1987_65541</name>
</gene>
<proteinExistence type="predicted"/>
<comment type="caution">
    <text evidence="1">The sequence shown here is derived from an EMBL/GenBank/DDBJ whole genome shotgun (WGS) entry which is preliminary data.</text>
</comment>
<dbReference type="Proteomes" id="UP001056120">
    <property type="component" value="Linkage Group LG22"/>
</dbReference>
<dbReference type="EMBL" id="CM042039">
    <property type="protein sequence ID" value="KAI3725749.1"/>
    <property type="molecule type" value="Genomic_DNA"/>
</dbReference>
<protein>
    <submittedName>
        <fullName evidence="1">Uncharacterized protein</fullName>
    </submittedName>
</protein>
<name>A0ACB9BUN3_9ASTR</name>
<accession>A0ACB9BUN3</accession>
<reference evidence="1 2" key="2">
    <citation type="journal article" date="2022" name="Mol. Ecol. Resour.">
        <title>The genomes of chicory, endive, great burdock and yacon provide insights into Asteraceae paleo-polyploidization history and plant inulin production.</title>
        <authorList>
            <person name="Fan W."/>
            <person name="Wang S."/>
            <person name="Wang H."/>
            <person name="Wang A."/>
            <person name="Jiang F."/>
            <person name="Liu H."/>
            <person name="Zhao H."/>
            <person name="Xu D."/>
            <person name="Zhang Y."/>
        </authorList>
    </citation>
    <scope>NUCLEOTIDE SEQUENCE [LARGE SCALE GENOMIC DNA]</scope>
    <source>
        <strain evidence="2">cv. Yunnan</strain>
        <tissue evidence="1">Leaves</tissue>
    </source>
</reference>
<sequence length="564" mass="62228">MNHLKPTSANSCPLTPLTFLDRAATVYGDCTSIVYNNTTFKWTHTHRRCLQAASSLAALGIGRGDVVSVLAFNVPAMYELQFAVPMSGAVLNNLNTRLDARTIFIMLRHSESKMVFVDIHLQVLAQEAVARFPPGIRRPVLVLITDVVGAKGRFTESASPPLNTESRMNDHDVEFLMTYEDLVKKGDTNFEWIRPLNEWDPITLNYTSGTTSSPKGVVHSHRAIFIVTVDSLIDWSVPKNPVYLWTLPMFHSNGWSFTWGMAAVGGTNICLHKFNAGDIFSAVVRHNVTHMCGAPVVLNMIANSPNAKPLKNPVNFLTGGAPPPSAVVLRTESLGFTVSHGYGMTEVAGVVVSCAWKEKWNRLPVMDRAGLKARQGVRTLALTEVNVLDHESGLVVKHDGLTQGEIVLKGACLMLGYLKDPRATATCMKEDGWLYTGDVGVIHPDGYLEIKDRSKDVIITGGENVSSVEVESVLYSNPVVHEAAVVARQDKFWGETPCAFVSLIGKANSEDIIKFCRERLPHYMVPKTVVFMEELPKTATGKIKKFWLRDMAKNLSPPKDRSRI</sequence>
<evidence type="ECO:0000313" key="2">
    <source>
        <dbReference type="Proteomes" id="UP001056120"/>
    </source>
</evidence>
<organism evidence="1 2">
    <name type="scientific">Smallanthus sonchifolius</name>
    <dbReference type="NCBI Taxonomy" id="185202"/>
    <lineage>
        <taxon>Eukaryota</taxon>
        <taxon>Viridiplantae</taxon>
        <taxon>Streptophyta</taxon>
        <taxon>Embryophyta</taxon>
        <taxon>Tracheophyta</taxon>
        <taxon>Spermatophyta</taxon>
        <taxon>Magnoliopsida</taxon>
        <taxon>eudicotyledons</taxon>
        <taxon>Gunneridae</taxon>
        <taxon>Pentapetalae</taxon>
        <taxon>asterids</taxon>
        <taxon>campanulids</taxon>
        <taxon>Asterales</taxon>
        <taxon>Asteraceae</taxon>
        <taxon>Asteroideae</taxon>
        <taxon>Heliantheae alliance</taxon>
        <taxon>Millerieae</taxon>
        <taxon>Smallanthus</taxon>
    </lineage>
</organism>
<keyword evidence="2" id="KW-1185">Reference proteome</keyword>
<reference evidence="2" key="1">
    <citation type="journal article" date="2022" name="Mol. Ecol. Resour.">
        <title>The genomes of chicory, endive, great burdock and yacon provide insights into Asteraceae palaeo-polyploidization history and plant inulin production.</title>
        <authorList>
            <person name="Fan W."/>
            <person name="Wang S."/>
            <person name="Wang H."/>
            <person name="Wang A."/>
            <person name="Jiang F."/>
            <person name="Liu H."/>
            <person name="Zhao H."/>
            <person name="Xu D."/>
            <person name="Zhang Y."/>
        </authorList>
    </citation>
    <scope>NUCLEOTIDE SEQUENCE [LARGE SCALE GENOMIC DNA]</scope>
    <source>
        <strain evidence="2">cv. Yunnan</strain>
    </source>
</reference>
<evidence type="ECO:0000313" key="1">
    <source>
        <dbReference type="EMBL" id="KAI3725749.1"/>
    </source>
</evidence>